<dbReference type="EnsemblMetazoa" id="XM_016803795.2">
    <property type="protein sequence ID" value="XP_016659284.1"/>
    <property type="gene ID" value="LOC107883566"/>
</dbReference>
<organism evidence="1 2">
    <name type="scientific">Acyrthosiphon pisum</name>
    <name type="common">Pea aphid</name>
    <dbReference type="NCBI Taxonomy" id="7029"/>
    <lineage>
        <taxon>Eukaryota</taxon>
        <taxon>Metazoa</taxon>
        <taxon>Ecdysozoa</taxon>
        <taxon>Arthropoda</taxon>
        <taxon>Hexapoda</taxon>
        <taxon>Insecta</taxon>
        <taxon>Pterygota</taxon>
        <taxon>Neoptera</taxon>
        <taxon>Paraneoptera</taxon>
        <taxon>Hemiptera</taxon>
        <taxon>Sternorrhyncha</taxon>
        <taxon>Aphidomorpha</taxon>
        <taxon>Aphidoidea</taxon>
        <taxon>Aphididae</taxon>
        <taxon>Macrosiphini</taxon>
        <taxon>Acyrthosiphon</taxon>
    </lineage>
</organism>
<dbReference type="Proteomes" id="UP000007819">
    <property type="component" value="Chromosome A2"/>
</dbReference>
<dbReference type="KEGG" id="api:107883566"/>
<dbReference type="RefSeq" id="XP_016659284.1">
    <property type="nucleotide sequence ID" value="XM_016803795.2"/>
</dbReference>
<name>A0A8R2H5X5_ACYPI</name>
<dbReference type="AlphaFoldDB" id="A0A8R2H5X5"/>
<sequence>MQWFAQDINIYVNKLYYTGPVVEFMGQNTSNIANGYVRNIRQTCLNLIRNSQVNKNKEVITLPLERKKLFIHSDVKSLQYPELKTFTDEELTLIRTGDLIVTTKSSTIINDCVRLSLERIFSIKYDHIPIKQTPLGLDYSLLNTEIIEVLNKHKDKYGIKEIKTSIFPEQSLKDFFKKETIKEATEIVLISYPEKKIAKLLNQNMHILRFKNKDEALRYLSKFNSAQDWNDLKNYMISEAKKVNLSTEKIYILIYYIYIIQLNMGHIVTIEAMQKNGNDVLYVLKDYQAKDPLTNGYVKFSKFQYWISQNQPTLQDGNYPQFRIFMKPTNLSELD</sequence>
<accession>A0A8R2H5X5</accession>
<proteinExistence type="predicted"/>
<dbReference type="GeneID" id="107883566"/>
<evidence type="ECO:0000313" key="1">
    <source>
        <dbReference type="EnsemblMetazoa" id="XP_016659284.1"/>
    </source>
</evidence>
<reference evidence="1" key="2">
    <citation type="submission" date="2022-06" db="UniProtKB">
        <authorList>
            <consortium name="EnsemblMetazoa"/>
        </authorList>
    </citation>
    <scope>IDENTIFICATION</scope>
</reference>
<keyword evidence="2" id="KW-1185">Reference proteome</keyword>
<reference evidence="2" key="1">
    <citation type="submission" date="2010-06" db="EMBL/GenBank/DDBJ databases">
        <authorList>
            <person name="Jiang H."/>
            <person name="Abraham K."/>
            <person name="Ali S."/>
            <person name="Alsbrooks S.L."/>
            <person name="Anim B.N."/>
            <person name="Anosike U.S."/>
            <person name="Attaway T."/>
            <person name="Bandaranaike D.P."/>
            <person name="Battles P.K."/>
            <person name="Bell S.N."/>
            <person name="Bell A.V."/>
            <person name="Beltran B."/>
            <person name="Bickham C."/>
            <person name="Bustamante Y."/>
            <person name="Caleb T."/>
            <person name="Canada A."/>
            <person name="Cardenas V."/>
            <person name="Carter K."/>
            <person name="Chacko J."/>
            <person name="Chandrabose M.N."/>
            <person name="Chavez D."/>
            <person name="Chavez A."/>
            <person name="Chen L."/>
            <person name="Chu H.-S."/>
            <person name="Claassen K.J."/>
            <person name="Cockrell R."/>
            <person name="Collins M."/>
            <person name="Cooper J.A."/>
            <person name="Cree A."/>
            <person name="Curry S.M."/>
            <person name="Da Y."/>
            <person name="Dao M.D."/>
            <person name="Das B."/>
            <person name="Davila M.-L."/>
            <person name="Davy-Carroll L."/>
            <person name="Denson S."/>
            <person name="Dinh H."/>
            <person name="Ebong V.E."/>
            <person name="Edwards J.R."/>
            <person name="Egan A."/>
            <person name="El-Daye J."/>
            <person name="Escobedo L."/>
            <person name="Fernandez S."/>
            <person name="Fernando P.R."/>
            <person name="Flagg N."/>
            <person name="Forbes L.D."/>
            <person name="Fowler R.G."/>
            <person name="Fu Q."/>
            <person name="Gabisi R.A."/>
            <person name="Ganer J."/>
            <person name="Garbino Pronczuk A."/>
            <person name="Garcia R.M."/>
            <person name="Garner T."/>
            <person name="Garrett T.E."/>
            <person name="Gonzalez D.A."/>
            <person name="Hamid H."/>
            <person name="Hawkins E.S."/>
            <person name="Hirani K."/>
            <person name="Hogues M.E."/>
            <person name="Hollins B."/>
            <person name="Hsiao C.-H."/>
            <person name="Jabil R."/>
            <person name="James M.L."/>
            <person name="Jhangiani S.N."/>
            <person name="Johnson B."/>
            <person name="Johnson Q."/>
            <person name="Joshi V."/>
            <person name="Kalu J.B."/>
            <person name="Kam C."/>
            <person name="Kashfia A."/>
            <person name="Keebler J."/>
            <person name="Kisamo H."/>
            <person name="Kovar C.L."/>
            <person name="Lago L.A."/>
            <person name="Lai C.-Y."/>
            <person name="Laidlaw J."/>
            <person name="Lara F."/>
            <person name="Le T.-K."/>
            <person name="Lee S.L."/>
            <person name="Legall F.H."/>
            <person name="Lemon S.J."/>
            <person name="Lewis L.R."/>
            <person name="Li B."/>
            <person name="Liu Y."/>
            <person name="Liu Y.-S."/>
            <person name="Lopez J."/>
            <person name="Lozado R.J."/>
            <person name="Lu J."/>
            <person name="Madu R.C."/>
            <person name="Maheshwari M."/>
            <person name="Maheshwari R."/>
            <person name="Malloy K."/>
            <person name="Martinez E."/>
            <person name="Mathew T."/>
            <person name="Mercado I.C."/>
            <person name="Mercado C."/>
            <person name="Meyer B."/>
            <person name="Montgomery K."/>
            <person name="Morgan M.B."/>
            <person name="Munidasa M."/>
            <person name="Nazareth L.V."/>
            <person name="Nelson J."/>
            <person name="Ng B.M."/>
            <person name="Nguyen N.B."/>
            <person name="Nguyen P.Q."/>
            <person name="Nguyen T."/>
            <person name="Obregon M."/>
            <person name="Okwuonu G.O."/>
            <person name="Onwere C.G."/>
            <person name="Orozco G."/>
            <person name="Parra A."/>
            <person name="Patel S."/>
            <person name="Patil S."/>
            <person name="Perez A."/>
            <person name="Perez Y."/>
            <person name="Pham C."/>
            <person name="Primus E.L."/>
            <person name="Pu L.-L."/>
            <person name="Puazo M."/>
            <person name="Qin X."/>
            <person name="Quiroz J.B."/>
            <person name="Reese J."/>
            <person name="Richards S."/>
            <person name="Rives C.M."/>
            <person name="Robberts R."/>
            <person name="Ruiz S.J."/>
            <person name="Ruiz M.J."/>
            <person name="Santibanez J."/>
            <person name="Schneider B.W."/>
            <person name="Sisson I."/>
            <person name="Smith M."/>
            <person name="Sodergren E."/>
            <person name="Song X.-Z."/>
            <person name="Song B.B."/>
            <person name="Summersgill H."/>
            <person name="Thelus R."/>
            <person name="Thornton R.D."/>
            <person name="Trejos Z.Y."/>
            <person name="Usmani K."/>
            <person name="Vattathil S."/>
            <person name="Villasana D."/>
            <person name="Walker D.L."/>
            <person name="Wang S."/>
            <person name="Wang K."/>
            <person name="White C.S."/>
            <person name="Williams A.C."/>
            <person name="Williamson J."/>
            <person name="Wilson K."/>
            <person name="Woghiren I.O."/>
            <person name="Woodworth J.R."/>
            <person name="Worley K.C."/>
            <person name="Wright R.A."/>
            <person name="Wu W."/>
            <person name="Young L."/>
            <person name="Zhang L."/>
            <person name="Zhang J."/>
            <person name="Zhu Y."/>
            <person name="Muzny D.M."/>
            <person name="Weinstock G."/>
            <person name="Gibbs R.A."/>
        </authorList>
    </citation>
    <scope>NUCLEOTIDE SEQUENCE [LARGE SCALE GENOMIC DNA]</scope>
    <source>
        <strain evidence="2">LSR1</strain>
    </source>
</reference>
<protein>
    <submittedName>
        <fullName evidence="1">Uncharacterized protein</fullName>
    </submittedName>
</protein>
<evidence type="ECO:0000313" key="2">
    <source>
        <dbReference type="Proteomes" id="UP000007819"/>
    </source>
</evidence>